<evidence type="ECO:0000313" key="2">
    <source>
        <dbReference type="Proteomes" id="UP000546173"/>
    </source>
</evidence>
<comment type="caution">
    <text evidence="1">The sequence shown here is derived from an EMBL/GenBank/DDBJ whole genome shotgun (WGS) entry which is preliminary data.</text>
</comment>
<accession>A0A7X1G7S1</accession>
<organism evidence="1 2">
    <name type="scientific">Pseudomonas baltica</name>
    <dbReference type="NCBI Taxonomy" id="2762576"/>
    <lineage>
        <taxon>Bacteria</taxon>
        <taxon>Pseudomonadati</taxon>
        <taxon>Pseudomonadota</taxon>
        <taxon>Gammaproteobacteria</taxon>
        <taxon>Pseudomonadales</taxon>
        <taxon>Pseudomonadaceae</taxon>
        <taxon>Pseudomonas</taxon>
    </lineage>
</organism>
<keyword evidence="2" id="KW-1185">Reference proteome</keyword>
<dbReference type="Proteomes" id="UP000546173">
    <property type="component" value="Unassembled WGS sequence"/>
</dbReference>
<name>A0A7X1G7S1_9PSED</name>
<protein>
    <recommendedName>
        <fullName evidence="3">PilZ domain-containing protein</fullName>
    </recommendedName>
</protein>
<evidence type="ECO:0000313" key="1">
    <source>
        <dbReference type="EMBL" id="MBC2680002.1"/>
    </source>
</evidence>
<evidence type="ECO:0008006" key="3">
    <source>
        <dbReference type="Google" id="ProtNLM"/>
    </source>
</evidence>
<reference evidence="1 2" key="1">
    <citation type="submission" date="2020-08" db="EMBL/GenBank/DDBJ databases">
        <title>Pseudomonas sp. nov.</title>
        <authorList>
            <person name="Gieschler S."/>
            <person name="Fiedler G."/>
            <person name="Brinks E."/>
            <person name="Boehnlein C."/>
            <person name="Franz C.M.A.P."/>
            <person name="Kabisch J."/>
        </authorList>
    </citation>
    <scope>NUCLEOTIDE SEQUENCE [LARGE SCALE GENOMIC DNA]</scope>
    <source>
        <strain evidence="1 2">MBT-2</strain>
    </source>
</reference>
<gene>
    <name evidence="1" type="ORF">H7993_16520</name>
</gene>
<proteinExistence type="predicted"/>
<sequence>MPPDVLLTQDELEFLRAMQANPQLNVRDTLLNLSIKGGPQVRDLLMRLASHEQVTIEAHLENQQISFPLQVVEDEFQAAHLELGAPSIYEDGPMLRPWRLSLAQPIVLRDGEGRDSDFWVRDISFKGALLEVRNGAQAPSQFQLWFTPEGCAPIPLRGSMIREAEHGLFAYRLSQNNAKAIESLRQFILMHHQLVHPQLHT</sequence>
<dbReference type="RefSeq" id="WP_185795028.1">
    <property type="nucleotide sequence ID" value="NZ_JACMYH010000005.1"/>
</dbReference>
<dbReference type="EMBL" id="JACMYH010000005">
    <property type="protein sequence ID" value="MBC2680002.1"/>
    <property type="molecule type" value="Genomic_DNA"/>
</dbReference>
<dbReference type="AlphaFoldDB" id="A0A7X1G7S1"/>